<dbReference type="SUPFAM" id="SSF52743">
    <property type="entry name" value="Subtilisin-like"/>
    <property type="match status" value="1"/>
</dbReference>
<gene>
    <name evidence="9" type="ORF">Adu01nite_27270</name>
</gene>
<dbReference type="PROSITE" id="PS00137">
    <property type="entry name" value="SUBTILASE_HIS"/>
    <property type="match status" value="1"/>
</dbReference>
<feature type="active site" description="Charge relay system" evidence="5">
    <location>
        <position position="197"/>
    </location>
</feature>
<dbReference type="RefSeq" id="WP_203726971.1">
    <property type="nucleotide sequence ID" value="NZ_BAAATX010000014.1"/>
</dbReference>
<evidence type="ECO:0000256" key="5">
    <source>
        <dbReference type="PROSITE-ProRule" id="PRU01240"/>
    </source>
</evidence>
<dbReference type="PROSITE" id="PS51892">
    <property type="entry name" value="SUBTILASE"/>
    <property type="match status" value="1"/>
</dbReference>
<dbReference type="PROSITE" id="PS00138">
    <property type="entry name" value="SUBTILASE_SER"/>
    <property type="match status" value="1"/>
</dbReference>
<dbReference type="InterPro" id="IPR022398">
    <property type="entry name" value="Peptidase_S8_His-AS"/>
</dbReference>
<dbReference type="PANTHER" id="PTHR43399">
    <property type="entry name" value="SUBTILISIN-RELATED"/>
    <property type="match status" value="1"/>
</dbReference>
<keyword evidence="2 5" id="KW-0645">Protease</keyword>
<evidence type="ECO:0000256" key="2">
    <source>
        <dbReference type="ARBA" id="ARBA00022670"/>
    </source>
</evidence>
<dbReference type="PRINTS" id="PR00723">
    <property type="entry name" value="SUBTILISIN"/>
</dbReference>
<dbReference type="PROSITE" id="PS00136">
    <property type="entry name" value="SUBTILASE_ASP"/>
    <property type="match status" value="1"/>
</dbReference>
<accession>A0ABQ3YUW6</accession>
<dbReference type="InterPro" id="IPR015500">
    <property type="entry name" value="Peptidase_S8_subtilisin-rel"/>
</dbReference>
<feature type="region of interest" description="Disordered" evidence="7">
    <location>
        <begin position="319"/>
        <end position="342"/>
    </location>
</feature>
<evidence type="ECO:0000259" key="8">
    <source>
        <dbReference type="Pfam" id="PF00082"/>
    </source>
</evidence>
<dbReference type="InterPro" id="IPR000209">
    <property type="entry name" value="Peptidase_S8/S53_dom"/>
</dbReference>
<organism evidence="9 10">
    <name type="scientific">Paractinoplanes durhamensis</name>
    <dbReference type="NCBI Taxonomy" id="113563"/>
    <lineage>
        <taxon>Bacteria</taxon>
        <taxon>Bacillati</taxon>
        <taxon>Actinomycetota</taxon>
        <taxon>Actinomycetes</taxon>
        <taxon>Micromonosporales</taxon>
        <taxon>Micromonosporaceae</taxon>
        <taxon>Paractinoplanes</taxon>
    </lineage>
</organism>
<feature type="compositionally biased region" description="Basic and acidic residues" evidence="7">
    <location>
        <begin position="319"/>
        <end position="331"/>
    </location>
</feature>
<sequence>MRIEYYAGGRKRRITLAEPTARRAAPMSPPTAEAATVIPTATMSVGGARTAELAWLRAEFGITTVTEGSHGKVLLAAPAGATDPIRLVARAATALVERGLVESAQPNFSRLMAPPPAPGAAAATQWGLNNPGDPGVVGADVAAEAAWTITRGDPEVRVAVLDDGVDTSHPFLKPALVAERDFRDGDDLAAPQRDESHGTACAGIILSRDDTVRGLAPGVSLVACRIGGYIGAGWLADDFSVADAIDWCWDTAGAAVLSNSWGGGPPSDLVIQAITRARTRGRGGKGTLIVVAAGNHEDPAMVYPGDGPDILTVGASNQWDERKTRTSRDGETTWGSNSGQGLDLMAPGVQIRTTDLAGAAGSDPGPTTGRFNGTSAATPFAAAAAALVMSVRPDLTEAEVRALLTGMADSMGPTGWDPQVGFGRLNAFAALRAARRR</sequence>
<evidence type="ECO:0000256" key="7">
    <source>
        <dbReference type="SAM" id="MobiDB-lite"/>
    </source>
</evidence>
<comment type="similarity">
    <text evidence="1 5 6">Belongs to the peptidase S8 family.</text>
</comment>
<evidence type="ECO:0000256" key="6">
    <source>
        <dbReference type="RuleBase" id="RU003355"/>
    </source>
</evidence>
<dbReference type="Pfam" id="PF00082">
    <property type="entry name" value="Peptidase_S8"/>
    <property type="match status" value="1"/>
</dbReference>
<dbReference type="EMBL" id="BOML01000021">
    <property type="protein sequence ID" value="GIE01377.1"/>
    <property type="molecule type" value="Genomic_DNA"/>
</dbReference>
<dbReference type="PANTHER" id="PTHR43399:SF4">
    <property type="entry name" value="CELL WALL-ASSOCIATED PROTEASE"/>
    <property type="match status" value="1"/>
</dbReference>
<evidence type="ECO:0000256" key="1">
    <source>
        <dbReference type="ARBA" id="ARBA00011073"/>
    </source>
</evidence>
<keyword evidence="3 5" id="KW-0378">Hydrolase</keyword>
<name>A0ABQ3YUW6_9ACTN</name>
<keyword evidence="10" id="KW-1185">Reference proteome</keyword>
<dbReference type="InterPro" id="IPR051048">
    <property type="entry name" value="Peptidase_S8/S53_subtilisin"/>
</dbReference>
<evidence type="ECO:0000256" key="4">
    <source>
        <dbReference type="ARBA" id="ARBA00022825"/>
    </source>
</evidence>
<proteinExistence type="inferred from homology"/>
<dbReference type="Gene3D" id="3.40.50.200">
    <property type="entry name" value="Peptidase S8/S53 domain"/>
    <property type="match status" value="1"/>
</dbReference>
<dbReference type="InterPro" id="IPR036852">
    <property type="entry name" value="Peptidase_S8/S53_dom_sf"/>
</dbReference>
<feature type="active site" description="Charge relay system" evidence="5">
    <location>
        <position position="375"/>
    </location>
</feature>
<keyword evidence="4 5" id="KW-0720">Serine protease</keyword>
<protein>
    <recommendedName>
        <fullName evidence="8">Peptidase S8/S53 domain-containing protein</fullName>
    </recommendedName>
</protein>
<dbReference type="Proteomes" id="UP000637628">
    <property type="component" value="Unassembled WGS sequence"/>
</dbReference>
<evidence type="ECO:0000313" key="9">
    <source>
        <dbReference type="EMBL" id="GIE01377.1"/>
    </source>
</evidence>
<evidence type="ECO:0000313" key="10">
    <source>
        <dbReference type="Proteomes" id="UP000637628"/>
    </source>
</evidence>
<reference evidence="9 10" key="1">
    <citation type="submission" date="2021-01" db="EMBL/GenBank/DDBJ databases">
        <title>Whole genome shotgun sequence of Actinoplanes durhamensis NBRC 14914.</title>
        <authorList>
            <person name="Komaki H."/>
            <person name="Tamura T."/>
        </authorList>
    </citation>
    <scope>NUCLEOTIDE SEQUENCE [LARGE SCALE GENOMIC DNA]</scope>
    <source>
        <strain evidence="9 10">NBRC 14914</strain>
    </source>
</reference>
<comment type="caution">
    <text evidence="9">The sequence shown here is derived from an EMBL/GenBank/DDBJ whole genome shotgun (WGS) entry which is preliminary data.</text>
</comment>
<dbReference type="InterPro" id="IPR023828">
    <property type="entry name" value="Peptidase_S8_Ser-AS"/>
</dbReference>
<feature type="active site" description="Charge relay system" evidence="5">
    <location>
        <position position="162"/>
    </location>
</feature>
<feature type="domain" description="Peptidase S8/S53" evidence="8">
    <location>
        <begin position="155"/>
        <end position="423"/>
    </location>
</feature>
<dbReference type="InterPro" id="IPR023827">
    <property type="entry name" value="Peptidase_S8_Asp-AS"/>
</dbReference>
<evidence type="ECO:0000256" key="3">
    <source>
        <dbReference type="ARBA" id="ARBA00022801"/>
    </source>
</evidence>